<organism evidence="2 3">
    <name type="scientific">Penicillium salamii</name>
    <dbReference type="NCBI Taxonomy" id="1612424"/>
    <lineage>
        <taxon>Eukaryota</taxon>
        <taxon>Fungi</taxon>
        <taxon>Dikarya</taxon>
        <taxon>Ascomycota</taxon>
        <taxon>Pezizomycotina</taxon>
        <taxon>Eurotiomycetes</taxon>
        <taxon>Eurotiomycetidae</taxon>
        <taxon>Eurotiales</taxon>
        <taxon>Aspergillaceae</taxon>
        <taxon>Penicillium</taxon>
    </lineage>
</organism>
<dbReference type="PANTHER" id="PTHR35394">
    <property type="entry name" value="DUF3176 DOMAIN-CONTAINING PROTEIN"/>
    <property type="match status" value="1"/>
</dbReference>
<keyword evidence="1" id="KW-0812">Transmembrane</keyword>
<evidence type="ECO:0000256" key="1">
    <source>
        <dbReference type="SAM" id="Phobius"/>
    </source>
</evidence>
<dbReference type="AlphaFoldDB" id="A0A9W4JVU5"/>
<name>A0A9W4JVU5_9EURO</name>
<sequence length="303" mass="33581">MSTQWTKLVVPKSRSHKSWNDRCLDTWTLEVLAAVFSVSCFVAICAILGGYDGKARPDLRYGLSLNAIISVLATGCKSSLMFAIGEALSQSKWVRFRNFSTPLVDMQTFDSASRGPLGAMMMLFHKRPSVTTFGAAVVVLMLAFDPFVQQITKYPTRSAPIRDGTGVAITKKLAHFVPFNSSSSQWVMAYSSGLWSDDNILHAKCSSGNCTWSVSRSAGMCTKCDDVNMDSISLHCDRKPYKNHTYTEWLSWASGSDNFELSCHIASPLGNLTFADASFTIGKQGRDDDYRNVYFPKHTTWHA</sequence>
<dbReference type="InterPro" id="IPR021514">
    <property type="entry name" value="DUF3176"/>
</dbReference>
<feature type="transmembrane region" description="Helical" evidence="1">
    <location>
        <begin position="31"/>
        <end position="51"/>
    </location>
</feature>
<dbReference type="OrthoDB" id="2122015at2759"/>
<dbReference type="Proteomes" id="UP001152592">
    <property type="component" value="Unassembled WGS sequence"/>
</dbReference>
<reference evidence="2" key="1">
    <citation type="submission" date="2021-07" db="EMBL/GenBank/DDBJ databases">
        <authorList>
            <person name="Branca A.L. A."/>
        </authorList>
    </citation>
    <scope>NUCLEOTIDE SEQUENCE</scope>
</reference>
<keyword evidence="1" id="KW-1133">Transmembrane helix</keyword>
<dbReference type="EMBL" id="CAJVPD010000289">
    <property type="protein sequence ID" value="CAG8424896.1"/>
    <property type="molecule type" value="Genomic_DNA"/>
</dbReference>
<dbReference type="PANTHER" id="PTHR35394:SF5">
    <property type="entry name" value="DUF3176 DOMAIN-CONTAINING PROTEIN"/>
    <property type="match status" value="1"/>
</dbReference>
<dbReference type="Pfam" id="PF11374">
    <property type="entry name" value="DUF3176"/>
    <property type="match status" value="1"/>
</dbReference>
<protein>
    <submittedName>
        <fullName evidence="2">Uncharacterized protein</fullName>
    </submittedName>
</protein>
<evidence type="ECO:0000313" key="2">
    <source>
        <dbReference type="EMBL" id="CAG8424896.1"/>
    </source>
</evidence>
<gene>
    <name evidence="2" type="ORF">PSALAMII_LOCUS10135</name>
</gene>
<proteinExistence type="predicted"/>
<keyword evidence="1" id="KW-0472">Membrane</keyword>
<comment type="caution">
    <text evidence="2">The sequence shown here is derived from an EMBL/GenBank/DDBJ whole genome shotgun (WGS) entry which is preliminary data.</text>
</comment>
<accession>A0A9W4JVU5</accession>
<evidence type="ECO:0000313" key="3">
    <source>
        <dbReference type="Proteomes" id="UP001152592"/>
    </source>
</evidence>
<feature type="transmembrane region" description="Helical" evidence="1">
    <location>
        <begin position="130"/>
        <end position="148"/>
    </location>
</feature>
<feature type="transmembrane region" description="Helical" evidence="1">
    <location>
        <begin position="63"/>
        <end position="84"/>
    </location>
</feature>